<evidence type="ECO:0000259" key="4">
    <source>
        <dbReference type="Pfam" id="PF02826"/>
    </source>
</evidence>
<reference evidence="5 6" key="1">
    <citation type="submission" date="2018-06" db="EMBL/GenBank/DDBJ databases">
        <title>Chryseolinea flavus sp. nov., a member of the phylum Bacteroidetes isolated from soil.</title>
        <authorList>
            <person name="Li Y."/>
            <person name="Wang J."/>
        </authorList>
    </citation>
    <scope>NUCLEOTIDE SEQUENCE [LARGE SCALE GENOMIC DNA]</scope>
    <source>
        <strain evidence="5 6">SDU1-6</strain>
    </source>
</reference>
<protein>
    <submittedName>
        <fullName evidence="5">Phosphoglycerate dehydrogenase</fullName>
    </submittedName>
</protein>
<sequence>MRCLIVDTMHESIFSLLQEIQWEYDYQPTITRDEIKTIHRGYDGLIIRSKTHVDRDLLGENPTFKFIARAGAGIDNLDVSYLQEKRIAILHASEGNRDAVAEYALGALLSVMRHIPRANAEVREKVWLREENRGEEIMGKTVGIIGYGNMGSSFARRLSGFGCNVLAYDKYKTDYADAFCKAASMDDLFRESDVLSLHIPLTAETRGMVNTSFLNRFQKSIILINTARGEILPLHEIASAVESKKVRAAVLDVLENEKLHTLSEQQAQAFYVLKQKSNVILTPHIAGWTFESHVKINVALVDKIKALSLAL</sequence>
<dbReference type="PANTHER" id="PTHR42789">
    <property type="entry name" value="D-ISOMER SPECIFIC 2-HYDROXYACID DEHYDROGENASE FAMILY PROTEIN (AFU_ORTHOLOGUE AFUA_6G10090)"/>
    <property type="match status" value="1"/>
</dbReference>
<evidence type="ECO:0000313" key="5">
    <source>
        <dbReference type="EMBL" id="RAW01678.1"/>
    </source>
</evidence>
<comment type="caution">
    <text evidence="5">The sequence shown here is derived from an EMBL/GenBank/DDBJ whole genome shotgun (WGS) entry which is preliminary data.</text>
</comment>
<dbReference type="OrthoDB" id="1522997at2"/>
<dbReference type="AlphaFoldDB" id="A0A364Y6F1"/>
<dbReference type="SUPFAM" id="SSF51735">
    <property type="entry name" value="NAD(P)-binding Rossmann-fold domains"/>
    <property type="match status" value="1"/>
</dbReference>
<comment type="similarity">
    <text evidence="1">Belongs to the D-isomer specific 2-hydroxyacid dehydrogenase family.</text>
</comment>
<dbReference type="Pfam" id="PF02826">
    <property type="entry name" value="2-Hacid_dh_C"/>
    <property type="match status" value="1"/>
</dbReference>
<dbReference type="SUPFAM" id="SSF52283">
    <property type="entry name" value="Formate/glycerate dehydrogenase catalytic domain-like"/>
    <property type="match status" value="1"/>
</dbReference>
<dbReference type="InterPro" id="IPR050857">
    <property type="entry name" value="D-2-hydroxyacid_DH"/>
</dbReference>
<dbReference type="InterPro" id="IPR029753">
    <property type="entry name" value="D-isomer_DH_CS"/>
</dbReference>
<keyword evidence="2" id="KW-0560">Oxidoreductase</keyword>
<dbReference type="Gene3D" id="3.40.50.720">
    <property type="entry name" value="NAD(P)-binding Rossmann-like Domain"/>
    <property type="match status" value="2"/>
</dbReference>
<evidence type="ECO:0000256" key="1">
    <source>
        <dbReference type="ARBA" id="ARBA00005854"/>
    </source>
</evidence>
<proteinExistence type="inferred from homology"/>
<dbReference type="GO" id="GO:0051287">
    <property type="term" value="F:NAD binding"/>
    <property type="evidence" value="ECO:0007669"/>
    <property type="project" value="InterPro"/>
</dbReference>
<dbReference type="InterPro" id="IPR006140">
    <property type="entry name" value="D-isomer_DH_NAD-bd"/>
</dbReference>
<evidence type="ECO:0000256" key="2">
    <source>
        <dbReference type="ARBA" id="ARBA00023002"/>
    </source>
</evidence>
<dbReference type="EMBL" id="QMFY01000003">
    <property type="protein sequence ID" value="RAW01678.1"/>
    <property type="molecule type" value="Genomic_DNA"/>
</dbReference>
<dbReference type="PANTHER" id="PTHR42789:SF1">
    <property type="entry name" value="D-ISOMER SPECIFIC 2-HYDROXYACID DEHYDROGENASE FAMILY PROTEIN (AFU_ORTHOLOGUE AFUA_6G10090)"/>
    <property type="match status" value="1"/>
</dbReference>
<feature type="domain" description="D-isomer specific 2-hydroxyacid dehydrogenase NAD-binding" evidence="4">
    <location>
        <begin position="106"/>
        <end position="286"/>
    </location>
</feature>
<dbReference type="PROSITE" id="PS00670">
    <property type="entry name" value="D_2_HYDROXYACID_DH_2"/>
    <property type="match status" value="1"/>
</dbReference>
<name>A0A364Y6F1_9BACT</name>
<keyword evidence="6" id="KW-1185">Reference proteome</keyword>
<dbReference type="InterPro" id="IPR036291">
    <property type="entry name" value="NAD(P)-bd_dom_sf"/>
</dbReference>
<evidence type="ECO:0000256" key="3">
    <source>
        <dbReference type="ARBA" id="ARBA00023027"/>
    </source>
</evidence>
<evidence type="ECO:0000313" key="6">
    <source>
        <dbReference type="Proteomes" id="UP000251889"/>
    </source>
</evidence>
<gene>
    <name evidence="5" type="ORF">DQQ10_08475</name>
</gene>
<accession>A0A364Y6F1</accession>
<dbReference type="GO" id="GO:0016616">
    <property type="term" value="F:oxidoreductase activity, acting on the CH-OH group of donors, NAD or NADP as acceptor"/>
    <property type="evidence" value="ECO:0007669"/>
    <property type="project" value="InterPro"/>
</dbReference>
<dbReference type="RefSeq" id="WP_112746418.1">
    <property type="nucleotide sequence ID" value="NZ_QMFY01000003.1"/>
</dbReference>
<keyword evidence="3" id="KW-0520">NAD</keyword>
<dbReference type="Proteomes" id="UP000251889">
    <property type="component" value="Unassembled WGS sequence"/>
</dbReference>
<organism evidence="5 6">
    <name type="scientific">Pseudochryseolinea flava</name>
    <dbReference type="NCBI Taxonomy" id="2059302"/>
    <lineage>
        <taxon>Bacteria</taxon>
        <taxon>Pseudomonadati</taxon>
        <taxon>Bacteroidota</taxon>
        <taxon>Cytophagia</taxon>
        <taxon>Cytophagales</taxon>
        <taxon>Fulvivirgaceae</taxon>
        <taxon>Pseudochryseolinea</taxon>
    </lineage>
</organism>